<dbReference type="InterPro" id="IPR051784">
    <property type="entry name" value="Nod_factor_ABC_transporter"/>
</dbReference>
<gene>
    <name evidence="7" type="ordered locus">Snas_2611</name>
</gene>
<proteinExistence type="predicted"/>
<name>D3Q6B5_STANL</name>
<dbReference type="KEGG" id="sna:Snas_2611"/>
<dbReference type="Proteomes" id="UP000000844">
    <property type="component" value="Chromosome"/>
</dbReference>
<accession>D3Q6B5</accession>
<evidence type="ECO:0000256" key="3">
    <source>
        <dbReference type="ARBA" id="ARBA00022989"/>
    </source>
</evidence>
<evidence type="ECO:0000259" key="6">
    <source>
        <dbReference type="Pfam" id="PF01061"/>
    </source>
</evidence>
<dbReference type="EMBL" id="CP001778">
    <property type="protein sequence ID" value="ADD42290.1"/>
    <property type="molecule type" value="Genomic_DNA"/>
</dbReference>
<protein>
    <submittedName>
        <fullName evidence="7">ABC-2 type transporter</fullName>
    </submittedName>
</protein>
<dbReference type="HOGENOM" id="CLU_078424_1_0_11"/>
<keyword evidence="8" id="KW-1185">Reference proteome</keyword>
<dbReference type="InterPro" id="IPR013525">
    <property type="entry name" value="ABC2_TM"/>
</dbReference>
<feature type="transmembrane region" description="Helical" evidence="5">
    <location>
        <begin position="108"/>
        <end position="141"/>
    </location>
</feature>
<feature type="transmembrane region" description="Helical" evidence="5">
    <location>
        <begin position="147"/>
        <end position="169"/>
    </location>
</feature>
<feature type="transmembrane region" description="Helical" evidence="5">
    <location>
        <begin position="65"/>
        <end position="88"/>
    </location>
</feature>
<feature type="transmembrane region" description="Helical" evidence="5">
    <location>
        <begin position="176"/>
        <end position="198"/>
    </location>
</feature>
<evidence type="ECO:0000256" key="2">
    <source>
        <dbReference type="ARBA" id="ARBA00022692"/>
    </source>
</evidence>
<dbReference type="GO" id="GO:0016020">
    <property type="term" value="C:membrane"/>
    <property type="evidence" value="ECO:0007669"/>
    <property type="project" value="UniProtKB-SubCell"/>
</dbReference>
<dbReference type="eggNOG" id="COG0842">
    <property type="taxonomic scope" value="Bacteria"/>
</dbReference>
<feature type="transmembrane region" description="Helical" evidence="5">
    <location>
        <begin position="32"/>
        <end position="53"/>
    </location>
</feature>
<keyword evidence="2 5" id="KW-0812">Transmembrane</keyword>
<evidence type="ECO:0000256" key="5">
    <source>
        <dbReference type="SAM" id="Phobius"/>
    </source>
</evidence>
<sequence>MSEALVARRSVGWLSILAAEVRKGLTSQLAHPLGHVISLVVGMTMYLGLQFVLGQGQLRADLLPQTLIAIGGYWFLQYSALVMVSDLVEEKNAGTFAQSQMSTAPPWLLMVGRLVTASVFGLVVAVAASAVPAAIAGIAIPWRWAALVPYALLLIGILAFTYILAAVAIRTPMVGVLQSLFTALILLLNGAFLPLSLYPEWLAAVARLLPTTMGIEAVNEVLFDGATLARLWTSGSLPLLVVHTAVLVGIGAVLFSRNHRRAVRDGSLGQY</sequence>
<dbReference type="GO" id="GO:0140359">
    <property type="term" value="F:ABC-type transporter activity"/>
    <property type="evidence" value="ECO:0007669"/>
    <property type="project" value="InterPro"/>
</dbReference>
<keyword evidence="4 5" id="KW-0472">Membrane</keyword>
<evidence type="ECO:0000256" key="4">
    <source>
        <dbReference type="ARBA" id="ARBA00023136"/>
    </source>
</evidence>
<dbReference type="RefSeq" id="WP_013017861.1">
    <property type="nucleotide sequence ID" value="NC_013947.1"/>
</dbReference>
<feature type="transmembrane region" description="Helical" evidence="5">
    <location>
        <begin position="237"/>
        <end position="255"/>
    </location>
</feature>
<dbReference type="AlphaFoldDB" id="D3Q6B5"/>
<keyword evidence="3 5" id="KW-1133">Transmembrane helix</keyword>
<reference evidence="7 8" key="1">
    <citation type="journal article" date="2009" name="Stand. Genomic Sci.">
        <title>Complete genome sequence of Stackebrandtia nassauensis type strain (LLR-40K-21).</title>
        <authorList>
            <person name="Munk C."/>
            <person name="Lapidus A."/>
            <person name="Copeland A."/>
            <person name="Jando M."/>
            <person name="Mayilraj S."/>
            <person name="Glavina Del Rio T."/>
            <person name="Nolan M."/>
            <person name="Chen F."/>
            <person name="Lucas S."/>
            <person name="Tice H."/>
            <person name="Cheng J.F."/>
            <person name="Han C."/>
            <person name="Detter J.C."/>
            <person name="Bruce D."/>
            <person name="Goodwin L."/>
            <person name="Chain P."/>
            <person name="Pitluck S."/>
            <person name="Goker M."/>
            <person name="Ovchinikova G."/>
            <person name="Pati A."/>
            <person name="Ivanova N."/>
            <person name="Mavromatis K."/>
            <person name="Chen A."/>
            <person name="Palaniappan K."/>
            <person name="Land M."/>
            <person name="Hauser L."/>
            <person name="Chang Y.J."/>
            <person name="Jeffries C.D."/>
            <person name="Bristow J."/>
            <person name="Eisen J.A."/>
            <person name="Markowitz V."/>
            <person name="Hugenholtz P."/>
            <person name="Kyrpides N.C."/>
            <person name="Klenk H.P."/>
        </authorList>
    </citation>
    <scope>NUCLEOTIDE SEQUENCE [LARGE SCALE GENOMIC DNA]</scope>
    <source>
        <strain evidence="8">DSM 44728 / CIP 108903 / NRRL B-16338 / NBRC 102104 / LLR-40K-21</strain>
    </source>
</reference>
<dbReference type="OrthoDB" id="4071761at2"/>
<dbReference type="STRING" id="446470.Snas_2611"/>
<dbReference type="PANTHER" id="PTHR43229:SF6">
    <property type="entry name" value="ABC-TYPE MULTIDRUG TRANSPORT SYSTEM, PERMEASE COMPONENT"/>
    <property type="match status" value="1"/>
</dbReference>
<feature type="domain" description="ABC-2 type transporter transmembrane" evidence="6">
    <location>
        <begin position="33"/>
        <end position="223"/>
    </location>
</feature>
<dbReference type="Pfam" id="PF01061">
    <property type="entry name" value="ABC2_membrane"/>
    <property type="match status" value="1"/>
</dbReference>
<evidence type="ECO:0000313" key="8">
    <source>
        <dbReference type="Proteomes" id="UP000000844"/>
    </source>
</evidence>
<comment type="subcellular location">
    <subcellularLocation>
        <location evidence="1">Membrane</location>
        <topology evidence="1">Multi-pass membrane protein</topology>
    </subcellularLocation>
</comment>
<evidence type="ECO:0000313" key="7">
    <source>
        <dbReference type="EMBL" id="ADD42290.1"/>
    </source>
</evidence>
<organism evidence="7 8">
    <name type="scientific">Stackebrandtia nassauensis (strain DSM 44728 / CIP 108903 / NRRL B-16338 / NBRC 102104 / LLR-40K-21)</name>
    <dbReference type="NCBI Taxonomy" id="446470"/>
    <lineage>
        <taxon>Bacteria</taxon>
        <taxon>Bacillati</taxon>
        <taxon>Actinomycetota</taxon>
        <taxon>Actinomycetes</taxon>
        <taxon>Glycomycetales</taxon>
        <taxon>Glycomycetaceae</taxon>
        <taxon>Stackebrandtia</taxon>
    </lineage>
</organism>
<dbReference type="PANTHER" id="PTHR43229">
    <property type="entry name" value="NODULATION PROTEIN J"/>
    <property type="match status" value="1"/>
</dbReference>
<evidence type="ECO:0000256" key="1">
    <source>
        <dbReference type="ARBA" id="ARBA00004141"/>
    </source>
</evidence>